<dbReference type="InterPro" id="IPR001763">
    <property type="entry name" value="Rhodanese-like_dom"/>
</dbReference>
<dbReference type="OrthoDB" id="566238at2759"/>
<dbReference type="PROSITE" id="PS50206">
    <property type="entry name" value="RHODANESE_3"/>
    <property type="match status" value="1"/>
</dbReference>
<dbReference type="Proteomes" id="UP000053815">
    <property type="component" value="Unassembled WGS sequence"/>
</dbReference>
<evidence type="ECO:0000313" key="2">
    <source>
        <dbReference type="EMBL" id="GAN07714.1"/>
    </source>
</evidence>
<keyword evidence="3" id="KW-1185">Reference proteome</keyword>
<dbReference type="Gene3D" id="3.40.250.10">
    <property type="entry name" value="Rhodanese-like domain"/>
    <property type="match status" value="1"/>
</dbReference>
<dbReference type="STRING" id="91626.A0A0C9MJW9"/>
<dbReference type="SUPFAM" id="SSF52821">
    <property type="entry name" value="Rhodanese/Cell cycle control phosphatase"/>
    <property type="match status" value="1"/>
</dbReference>
<dbReference type="AlphaFoldDB" id="A0A0C9MJW9"/>
<name>A0A0C9MJW9_9FUNG</name>
<proteinExistence type="predicted"/>
<dbReference type="GO" id="GO:0004792">
    <property type="term" value="F:thiosulfate-cyanide sulfurtransferase activity"/>
    <property type="evidence" value="ECO:0007669"/>
    <property type="project" value="TreeGrafter"/>
</dbReference>
<dbReference type="InterPro" id="IPR036873">
    <property type="entry name" value="Rhodanese-like_dom_sf"/>
</dbReference>
<evidence type="ECO:0000313" key="3">
    <source>
        <dbReference type="Proteomes" id="UP000053815"/>
    </source>
</evidence>
<protein>
    <submittedName>
        <fullName evidence="2">Endoplasmic reticulum protein</fullName>
    </submittedName>
</protein>
<feature type="domain" description="Rhodanese" evidence="1">
    <location>
        <begin position="84"/>
        <end position="181"/>
    </location>
</feature>
<dbReference type="PANTHER" id="PTHR44086">
    <property type="entry name" value="THIOSULFATE SULFURTRANSFERASE RDL2, MITOCHONDRIAL-RELATED"/>
    <property type="match status" value="1"/>
</dbReference>
<sequence length="184" mass="20722">MNSRRLLQNVLVQSVRYNAAAQRSIFTVASSAAMRSSFALNRNVLISMPARHSMFQQRQFNNNAEPTSFKVVDYNDIQKMIQGSDKSYSLIDVREEKEVVQGAIPTAKNVPLSQFASAWSLSDKEFREHFGFEKPKKDASVILYCLGGVRSTRAAEHLASLGYDNLSNYVGSWADYVEKQKGEQ</sequence>
<gene>
    <name evidence="2" type="ORF">MAM1_0173c07216</name>
</gene>
<dbReference type="SMART" id="SM00450">
    <property type="entry name" value="RHOD"/>
    <property type="match status" value="1"/>
</dbReference>
<dbReference type="Pfam" id="PF00581">
    <property type="entry name" value="Rhodanese"/>
    <property type="match status" value="1"/>
</dbReference>
<accession>A0A0C9MJW9</accession>
<organism evidence="2">
    <name type="scientific">Mucor ambiguus</name>
    <dbReference type="NCBI Taxonomy" id="91626"/>
    <lineage>
        <taxon>Eukaryota</taxon>
        <taxon>Fungi</taxon>
        <taxon>Fungi incertae sedis</taxon>
        <taxon>Mucoromycota</taxon>
        <taxon>Mucoromycotina</taxon>
        <taxon>Mucoromycetes</taxon>
        <taxon>Mucorales</taxon>
        <taxon>Mucorineae</taxon>
        <taxon>Mucoraceae</taxon>
        <taxon>Mucor</taxon>
    </lineage>
</organism>
<dbReference type="PANTHER" id="PTHR44086:SF10">
    <property type="entry name" value="THIOSULFATE SULFURTRANSFERASE_RHODANESE-LIKE DOMAIN-CONTAINING PROTEIN 3"/>
    <property type="match status" value="1"/>
</dbReference>
<dbReference type="EMBL" id="DF836462">
    <property type="protein sequence ID" value="GAN07714.1"/>
    <property type="molecule type" value="Genomic_DNA"/>
</dbReference>
<evidence type="ECO:0000259" key="1">
    <source>
        <dbReference type="PROSITE" id="PS50206"/>
    </source>
</evidence>
<dbReference type="GO" id="GO:0005739">
    <property type="term" value="C:mitochondrion"/>
    <property type="evidence" value="ECO:0007669"/>
    <property type="project" value="TreeGrafter"/>
</dbReference>
<reference evidence="2" key="1">
    <citation type="submission" date="2014-09" db="EMBL/GenBank/DDBJ databases">
        <title>Draft genome sequence of an oleaginous Mucoromycotina fungus Mucor ambiguus NBRC6742.</title>
        <authorList>
            <person name="Takeda I."/>
            <person name="Yamane N."/>
            <person name="Morita T."/>
            <person name="Tamano K."/>
            <person name="Machida M."/>
            <person name="Baker S."/>
            <person name="Koike H."/>
        </authorList>
    </citation>
    <scope>NUCLEOTIDE SEQUENCE</scope>
    <source>
        <strain evidence="2">NBRC 6742</strain>
    </source>
</reference>